<dbReference type="InterPro" id="IPR003890">
    <property type="entry name" value="MIF4G-like_typ-3"/>
</dbReference>
<dbReference type="Gene3D" id="1.25.40.180">
    <property type="match status" value="1"/>
</dbReference>
<dbReference type="AlphaFoldDB" id="A0A9P4XZD6"/>
<organism evidence="2 3">
    <name type="scientific">Cryphonectria parasitica (strain ATCC 38755 / EP155)</name>
    <dbReference type="NCBI Taxonomy" id="660469"/>
    <lineage>
        <taxon>Eukaryota</taxon>
        <taxon>Fungi</taxon>
        <taxon>Dikarya</taxon>
        <taxon>Ascomycota</taxon>
        <taxon>Pezizomycotina</taxon>
        <taxon>Sordariomycetes</taxon>
        <taxon>Sordariomycetidae</taxon>
        <taxon>Diaporthales</taxon>
        <taxon>Cryphonectriaceae</taxon>
        <taxon>Cryphonectria-Endothia species complex</taxon>
        <taxon>Cryphonectria</taxon>
    </lineage>
</organism>
<evidence type="ECO:0000313" key="2">
    <source>
        <dbReference type="EMBL" id="KAF3763813.1"/>
    </source>
</evidence>
<reference evidence="2" key="1">
    <citation type="journal article" date="2020" name="Phytopathology">
        <title>Genome sequence of the chestnut blight fungus Cryphonectria parasitica EP155: A fundamental resource for an archetypical invasive plant pathogen.</title>
        <authorList>
            <person name="Crouch J.A."/>
            <person name="Dawe A."/>
            <person name="Aerts A."/>
            <person name="Barry K."/>
            <person name="Churchill A.C.L."/>
            <person name="Grimwood J."/>
            <person name="Hillman B."/>
            <person name="Milgroom M.G."/>
            <person name="Pangilinan J."/>
            <person name="Smith M."/>
            <person name="Salamov A."/>
            <person name="Schmutz J."/>
            <person name="Yadav J."/>
            <person name="Grigoriev I.V."/>
            <person name="Nuss D."/>
        </authorList>
    </citation>
    <scope>NUCLEOTIDE SEQUENCE</scope>
    <source>
        <strain evidence="2">EP155</strain>
    </source>
</reference>
<dbReference type="GO" id="GO:0003723">
    <property type="term" value="F:RNA binding"/>
    <property type="evidence" value="ECO:0007669"/>
    <property type="project" value="InterPro"/>
</dbReference>
<keyword evidence="3" id="KW-1185">Reference proteome</keyword>
<feature type="domain" description="MIF4G" evidence="1">
    <location>
        <begin position="293"/>
        <end position="484"/>
    </location>
</feature>
<sequence length="519" mass="58489">MAVTLGTTLTNCATPWPDEDAMSASRLTSLAEDVTRSMLMSNLQPQEFFSLQETQYGIVKSELQASVAQCRNLQQYLDKISVPDTLCTAVRELNQALISAIDYATHSGCKIYDLMGSPGAHEKAVLTYRALVCSISNLNESLSCYDAEDWHGLNKEQKGDVLRAGMDPNALIDIFRSLSDQLKLWVCYVDVRDFAGLDRMEALIHRDARDIVFVAGRVQEAASIHTPSSDPRREFQNPVILLPSVFRRIDTQGNGHGSTAEQFPNRLDRRAPVGLLSPLDMISPDNLDRVSRDLIQFFERMPNEDGNGTTLQYILDLITHNARTSSSLARIGLYARLCQTLRRDCGSYLIYMETGEVMDGHDFIIQALSNMCDRVMNSITAGQCHLAICFRWLRFVSELYDLDLLPDVTVLQCIEIFVNWRNHLVPPSLHHLACLYQLLWFTGKKLDATEAGREAMSRYFRHIDTLSAWPKLLPAASSLLLHLIFMRENEWGLGRVERSLDQNLTYIITAIDLGESSTV</sequence>
<dbReference type="InterPro" id="IPR016024">
    <property type="entry name" value="ARM-type_fold"/>
</dbReference>
<comment type="caution">
    <text evidence="2">The sequence shown here is derived from an EMBL/GenBank/DDBJ whole genome shotgun (WGS) entry which is preliminary data.</text>
</comment>
<dbReference type="Pfam" id="PF02854">
    <property type="entry name" value="MIF4G"/>
    <property type="match status" value="1"/>
</dbReference>
<protein>
    <recommendedName>
        <fullName evidence="1">MIF4G domain-containing protein</fullName>
    </recommendedName>
</protein>
<dbReference type="SUPFAM" id="SSF48371">
    <property type="entry name" value="ARM repeat"/>
    <property type="match status" value="1"/>
</dbReference>
<name>A0A9P4XZD6_CRYP1</name>
<evidence type="ECO:0000313" key="3">
    <source>
        <dbReference type="Proteomes" id="UP000803844"/>
    </source>
</evidence>
<gene>
    <name evidence="2" type="ORF">M406DRAFT_75048</name>
</gene>
<accession>A0A9P4XZD6</accession>
<dbReference type="RefSeq" id="XP_040774774.1">
    <property type="nucleotide sequence ID" value="XM_040925789.1"/>
</dbReference>
<dbReference type="Proteomes" id="UP000803844">
    <property type="component" value="Unassembled WGS sequence"/>
</dbReference>
<proteinExistence type="predicted"/>
<dbReference type="EMBL" id="MU032349">
    <property type="protein sequence ID" value="KAF3763813.1"/>
    <property type="molecule type" value="Genomic_DNA"/>
</dbReference>
<dbReference type="GeneID" id="63842918"/>
<evidence type="ECO:0000259" key="1">
    <source>
        <dbReference type="Pfam" id="PF02854"/>
    </source>
</evidence>